<protein>
    <submittedName>
        <fullName evidence="1">Uncharacterized protein</fullName>
    </submittedName>
</protein>
<sequence length="213" mass="24935">MKKQEQDQLFHLIVQHLLDSLQLIWTMSKLCFYLESLPKQDGVDVINNKDKDQLLQWVDNFKLHLHDKVAESQLDRCRDFVDKTMLPGICAIKDKMQAQLQHSKEIILVNQLSNCFNGFIHTLQFIRKLPIGNSQASYEIPSEQWKVLLQEQDQMNSNWKLQLNKFSLLSAQLVASNGAAKEQMSQFYDHVYKKCKEVGSNQEDPERPERLIF</sequence>
<dbReference type="GeneID" id="11470260"/>
<proteinExistence type="predicted"/>
<dbReference type="OMA" id="NVLANCY"/>
<dbReference type="AlphaFoldDB" id="G8JSS2"/>
<dbReference type="RefSeq" id="XP_003646611.1">
    <property type="nucleotide sequence ID" value="XM_003646563.1"/>
</dbReference>
<dbReference type="HOGENOM" id="CLU_1354323_0_0_1"/>
<dbReference type="KEGG" id="erc:Ecym_4782"/>
<reference evidence="2" key="1">
    <citation type="journal article" date="2012" name="G3 (Bethesda)">
        <title>Pichia sorbitophila, an interspecies yeast hybrid reveals early steps of genome resolution following polyploidization.</title>
        <authorList>
            <person name="Leh Louis V."/>
            <person name="Despons L."/>
            <person name="Friedrich A."/>
            <person name="Martin T."/>
            <person name="Durrens P."/>
            <person name="Casaregola S."/>
            <person name="Neuveglise C."/>
            <person name="Fairhead C."/>
            <person name="Marck C."/>
            <person name="Cruz J.A."/>
            <person name="Straub M.L."/>
            <person name="Kugler V."/>
            <person name="Sacerdot C."/>
            <person name="Uzunov Z."/>
            <person name="Thierry A."/>
            <person name="Weiss S."/>
            <person name="Bleykasten C."/>
            <person name="De Montigny J."/>
            <person name="Jacques N."/>
            <person name="Jung P."/>
            <person name="Lemaire M."/>
            <person name="Mallet S."/>
            <person name="Morel G."/>
            <person name="Richard G.F."/>
            <person name="Sarkar A."/>
            <person name="Savel G."/>
            <person name="Schacherer J."/>
            <person name="Seret M.L."/>
            <person name="Talla E."/>
            <person name="Samson G."/>
            <person name="Jubin C."/>
            <person name="Poulain J."/>
            <person name="Vacherie B."/>
            <person name="Barbe V."/>
            <person name="Pelletier E."/>
            <person name="Sherman D.J."/>
            <person name="Westhof E."/>
            <person name="Weissenbach J."/>
            <person name="Baret P.V."/>
            <person name="Wincker P."/>
            <person name="Gaillardin C."/>
            <person name="Dujon B."/>
            <person name="Souciet J.L."/>
        </authorList>
    </citation>
    <scope>NUCLEOTIDE SEQUENCE [LARGE SCALE GENOMIC DNA]</scope>
    <source>
        <strain evidence="2">CBS 270.75 / DBVPG 7215 / KCTC 17166 / NRRL Y-17582</strain>
    </source>
</reference>
<keyword evidence="2" id="KW-1185">Reference proteome</keyword>
<organism evidence="1 2">
    <name type="scientific">Eremothecium cymbalariae (strain CBS 270.75 / DBVPG 7215 / KCTC 17166 / NRRL Y-17582)</name>
    <name type="common">Yeast</name>
    <dbReference type="NCBI Taxonomy" id="931890"/>
    <lineage>
        <taxon>Eukaryota</taxon>
        <taxon>Fungi</taxon>
        <taxon>Dikarya</taxon>
        <taxon>Ascomycota</taxon>
        <taxon>Saccharomycotina</taxon>
        <taxon>Saccharomycetes</taxon>
        <taxon>Saccharomycetales</taxon>
        <taxon>Saccharomycetaceae</taxon>
        <taxon>Eremothecium</taxon>
    </lineage>
</organism>
<gene>
    <name evidence="1" type="ordered locus">Ecym_4782</name>
</gene>
<evidence type="ECO:0000313" key="2">
    <source>
        <dbReference type="Proteomes" id="UP000006790"/>
    </source>
</evidence>
<evidence type="ECO:0000313" key="1">
    <source>
        <dbReference type="EMBL" id="AET39794.1"/>
    </source>
</evidence>
<accession>G8JSS2</accession>
<dbReference type="EMBL" id="CP002500">
    <property type="protein sequence ID" value="AET39794.1"/>
    <property type="molecule type" value="Genomic_DNA"/>
</dbReference>
<name>G8JSS2_ERECY</name>
<dbReference type="Proteomes" id="UP000006790">
    <property type="component" value="Chromosome 4"/>
</dbReference>
<dbReference type="InParanoid" id="G8JSS2"/>
<dbReference type="OrthoDB" id="4056222at2759"/>